<dbReference type="InterPro" id="IPR052895">
    <property type="entry name" value="HetReg/Transcr_Mod"/>
</dbReference>
<proteinExistence type="predicted"/>
<keyword evidence="2" id="KW-1185">Reference proteome</keyword>
<gene>
    <name evidence="1" type="ORF">N0V89_009192</name>
</gene>
<dbReference type="Pfam" id="PF26639">
    <property type="entry name" value="Het-6_barrel"/>
    <property type="match status" value="1"/>
</dbReference>
<evidence type="ECO:0000313" key="2">
    <source>
        <dbReference type="Proteomes" id="UP001140513"/>
    </source>
</evidence>
<organism evidence="1 2">
    <name type="scientific">Didymosphaeria variabile</name>
    <dbReference type="NCBI Taxonomy" id="1932322"/>
    <lineage>
        <taxon>Eukaryota</taxon>
        <taxon>Fungi</taxon>
        <taxon>Dikarya</taxon>
        <taxon>Ascomycota</taxon>
        <taxon>Pezizomycotina</taxon>
        <taxon>Dothideomycetes</taxon>
        <taxon>Pleosporomycetidae</taxon>
        <taxon>Pleosporales</taxon>
        <taxon>Massarineae</taxon>
        <taxon>Didymosphaeriaceae</taxon>
        <taxon>Didymosphaeria</taxon>
    </lineage>
</organism>
<dbReference type="RefSeq" id="XP_056067210.1">
    <property type="nucleotide sequence ID" value="XM_056217945.1"/>
</dbReference>
<dbReference type="OrthoDB" id="3677409at2759"/>
<reference evidence="1" key="1">
    <citation type="submission" date="2022-10" db="EMBL/GenBank/DDBJ databases">
        <title>Tapping the CABI collections for fungal endophytes: first genome assemblies for Collariella, Neodidymelliopsis, Ascochyta clinopodiicola, Didymella pomorum, Didymosphaeria variabile, Neocosmospora piperis and Neocucurbitaria cava.</title>
        <authorList>
            <person name="Hill R."/>
        </authorList>
    </citation>
    <scope>NUCLEOTIDE SEQUENCE</scope>
    <source>
        <strain evidence="1">IMI 356815</strain>
    </source>
</reference>
<sequence>MRGIYAGAHNTVVAIKLPDDECLDILRVLGKVQPNLETKDQGHALSDLLQEPRIKQALKSYCRADYWKRIWIAQEFAIGHRIDLLIGKNLIDARKLETMLNYAEKNTGRSIEGVGQAQKILNIRRSWQEGQPLDLFKILEMTQDSLCERRHDRVFGLLGLTADVLDFLSEPGYQIDPTYLASSMTRSYIERRSLDIIMLAQRIDADHSLQLPSWCPPFFWYDQYPPIRHTTDRALGHQKVRSDPEIRLWQATGNSSSSCTFKGAALVSPARRIGWVISLGSAWTDKDDTQFPCRDHAWTQARSRPSSESKVATFMIYSILDCRFEYRRHRKVLAANKPVLEQYKRHYFVEIFQIKHDPNVTEESQTDFQRWRRSNRKFSVGGIALGGHVERTRRKLPVCPVIPHMKFSYRNLEEMAKKDMRMMCLDDDQYGLGWAAKGARLHDEVFLIPGCSIPLILRRVEGTEEYNFVGDAIVFGVMEGELWDKTGAEDLVQVKIV</sequence>
<evidence type="ECO:0000313" key="1">
    <source>
        <dbReference type="EMBL" id="KAJ4347822.1"/>
    </source>
</evidence>
<dbReference type="EMBL" id="JAPEUX010000007">
    <property type="protein sequence ID" value="KAJ4347822.1"/>
    <property type="molecule type" value="Genomic_DNA"/>
</dbReference>
<name>A0A9W8XDC4_9PLEO</name>
<dbReference type="PANTHER" id="PTHR24148">
    <property type="entry name" value="ANKYRIN REPEAT DOMAIN-CONTAINING PROTEIN 39 HOMOLOG-RELATED"/>
    <property type="match status" value="1"/>
</dbReference>
<comment type="caution">
    <text evidence="1">The sequence shown here is derived from an EMBL/GenBank/DDBJ whole genome shotgun (WGS) entry which is preliminary data.</text>
</comment>
<protein>
    <recommendedName>
        <fullName evidence="3">Heterokaryon incompatibility domain-containing protein</fullName>
    </recommendedName>
</protein>
<dbReference type="Proteomes" id="UP001140513">
    <property type="component" value="Unassembled WGS sequence"/>
</dbReference>
<evidence type="ECO:0008006" key="3">
    <source>
        <dbReference type="Google" id="ProtNLM"/>
    </source>
</evidence>
<accession>A0A9W8XDC4</accession>
<dbReference type="GeneID" id="80912722"/>
<dbReference type="AlphaFoldDB" id="A0A9W8XDC4"/>
<dbReference type="PANTHER" id="PTHR24148:SF73">
    <property type="entry name" value="HET DOMAIN PROTEIN (AFU_ORTHOLOGUE AFUA_8G01020)"/>
    <property type="match status" value="1"/>
</dbReference>